<gene>
    <name evidence="2" type="ORF">FCN18_07420</name>
</gene>
<dbReference type="PANTHER" id="PTHR38011">
    <property type="entry name" value="DIHYDROFOLATE REDUCTASE FAMILY PROTEIN (AFU_ORTHOLOGUE AFUA_8G06820)"/>
    <property type="match status" value="1"/>
</dbReference>
<dbReference type="InterPro" id="IPR024072">
    <property type="entry name" value="DHFR-like_dom_sf"/>
</dbReference>
<dbReference type="RefSeq" id="WP_112269238.1">
    <property type="nucleotide sequence ID" value="NZ_SWMS01000003.1"/>
</dbReference>
<dbReference type="Pfam" id="PF01872">
    <property type="entry name" value="RibD_C"/>
    <property type="match status" value="1"/>
</dbReference>
<organism evidence="2 3">
    <name type="scientific">Prauserella endophytica</name>
    <dbReference type="NCBI Taxonomy" id="1592324"/>
    <lineage>
        <taxon>Bacteria</taxon>
        <taxon>Bacillati</taxon>
        <taxon>Actinomycetota</taxon>
        <taxon>Actinomycetes</taxon>
        <taxon>Pseudonocardiales</taxon>
        <taxon>Pseudonocardiaceae</taxon>
        <taxon>Prauserella</taxon>
        <taxon>Prauserella coralliicola group</taxon>
    </lineage>
</organism>
<dbReference type="InterPro" id="IPR002734">
    <property type="entry name" value="RibDG_C"/>
</dbReference>
<proteinExistence type="predicted"/>
<name>A0ABY2S9U7_9PSEU</name>
<evidence type="ECO:0000313" key="3">
    <source>
        <dbReference type="Proteomes" id="UP000309992"/>
    </source>
</evidence>
<accession>A0ABY2S9U7</accession>
<reference evidence="2 3" key="1">
    <citation type="journal article" date="2015" name="Antonie Van Leeuwenhoek">
        <title>Prauserella endophytica sp. nov., an endophytic actinobacterium isolated from Tamarix taklamakanensis.</title>
        <authorList>
            <person name="Liu J.M."/>
            <person name="Habden X."/>
            <person name="Guo L."/>
            <person name="Tuo L."/>
            <person name="Jiang Z.K."/>
            <person name="Liu S.W."/>
            <person name="Liu X.F."/>
            <person name="Chen L."/>
            <person name="Li R.F."/>
            <person name="Zhang Y.Q."/>
            <person name="Sun C.H."/>
        </authorList>
    </citation>
    <scope>NUCLEOTIDE SEQUENCE [LARGE SCALE GENOMIC DNA]</scope>
    <source>
        <strain evidence="2 3">CGMCC 4.7182</strain>
    </source>
</reference>
<dbReference type="PANTHER" id="PTHR38011:SF11">
    <property type="entry name" value="2,5-DIAMINO-6-RIBOSYLAMINO-4(3H)-PYRIMIDINONE 5'-PHOSPHATE REDUCTASE"/>
    <property type="match status" value="1"/>
</dbReference>
<sequence length="197" mass="21685">MTGTAHRRVIAWASISIDGYTSGPDGPAHDTWLHRHALRQETAEYFEGVWRGVDTALLGRTNYEGFASVWPGITRDPATDERTRELGTWLETVEKVVFSRTLERADWRNSRIAREPEREVAALKAAPGRDLMVLNSASVIQTLLKADLVDDLRFAVVPTLLGGGLRLLPEGLPASGWTLASSATLAHGAVCLHYRRG</sequence>
<protein>
    <submittedName>
        <fullName evidence="2">Dihydrofolate reductase</fullName>
    </submittedName>
</protein>
<comment type="caution">
    <text evidence="2">The sequence shown here is derived from an EMBL/GenBank/DDBJ whole genome shotgun (WGS) entry which is preliminary data.</text>
</comment>
<dbReference type="InterPro" id="IPR050765">
    <property type="entry name" value="Riboflavin_Biosynth_HTPR"/>
</dbReference>
<evidence type="ECO:0000313" key="2">
    <source>
        <dbReference type="EMBL" id="TKG72089.1"/>
    </source>
</evidence>
<dbReference type="EMBL" id="SWMS01000003">
    <property type="protein sequence ID" value="TKG72089.1"/>
    <property type="molecule type" value="Genomic_DNA"/>
</dbReference>
<keyword evidence="3" id="KW-1185">Reference proteome</keyword>
<dbReference type="SUPFAM" id="SSF53597">
    <property type="entry name" value="Dihydrofolate reductase-like"/>
    <property type="match status" value="1"/>
</dbReference>
<dbReference type="Gene3D" id="3.40.430.10">
    <property type="entry name" value="Dihydrofolate Reductase, subunit A"/>
    <property type="match status" value="1"/>
</dbReference>
<dbReference type="Proteomes" id="UP000309992">
    <property type="component" value="Unassembled WGS sequence"/>
</dbReference>
<evidence type="ECO:0000259" key="1">
    <source>
        <dbReference type="Pfam" id="PF01872"/>
    </source>
</evidence>
<feature type="domain" description="Bacterial bifunctional deaminase-reductase C-terminal" evidence="1">
    <location>
        <begin position="9"/>
        <end position="189"/>
    </location>
</feature>